<dbReference type="Proteomes" id="UP001202328">
    <property type="component" value="Unassembled WGS sequence"/>
</dbReference>
<dbReference type="InterPro" id="IPR037293">
    <property type="entry name" value="Gal_Oxidase_central_sf"/>
</dbReference>
<dbReference type="Pfam" id="PF09118">
    <property type="entry name" value="GO-like_E_set"/>
    <property type="match status" value="1"/>
</dbReference>
<dbReference type="PANTHER" id="PTHR32208">
    <property type="entry name" value="SECRETED PROTEIN-RELATED"/>
    <property type="match status" value="1"/>
</dbReference>
<evidence type="ECO:0008006" key="7">
    <source>
        <dbReference type="Google" id="ProtNLM"/>
    </source>
</evidence>
<dbReference type="InterPro" id="IPR011043">
    <property type="entry name" value="Gal_Oxase/kelch_b-propeller"/>
</dbReference>
<evidence type="ECO:0000259" key="4">
    <source>
        <dbReference type="Pfam" id="PF09118"/>
    </source>
</evidence>
<dbReference type="Gene3D" id="2.130.10.80">
    <property type="entry name" value="Galactose oxidase/kelch, beta-propeller"/>
    <property type="match status" value="1"/>
</dbReference>
<feature type="signal peptide" evidence="2">
    <location>
        <begin position="1"/>
        <end position="22"/>
    </location>
</feature>
<keyword evidence="1 2" id="KW-0732">Signal</keyword>
<dbReference type="CDD" id="cd02851">
    <property type="entry name" value="E_set_GO_C"/>
    <property type="match status" value="1"/>
</dbReference>
<keyword evidence="6" id="KW-1185">Reference proteome</keyword>
<dbReference type="InterPro" id="IPR013783">
    <property type="entry name" value="Ig-like_fold"/>
</dbReference>
<evidence type="ECO:0000313" key="6">
    <source>
        <dbReference type="Proteomes" id="UP001202328"/>
    </source>
</evidence>
<dbReference type="EMBL" id="JAJJMB010003672">
    <property type="protein sequence ID" value="KAI3946341.1"/>
    <property type="molecule type" value="Genomic_DNA"/>
</dbReference>
<comment type="caution">
    <text evidence="5">The sequence shown here is derived from an EMBL/GenBank/DDBJ whole genome shotgun (WGS) entry which is preliminary data.</text>
</comment>
<dbReference type="InterPro" id="IPR014756">
    <property type="entry name" value="Ig_E-set"/>
</dbReference>
<name>A0AAD4XUJ3_9MAGN</name>
<dbReference type="Gene3D" id="2.60.40.10">
    <property type="entry name" value="Immunoglobulins"/>
    <property type="match status" value="1"/>
</dbReference>
<evidence type="ECO:0000259" key="3">
    <source>
        <dbReference type="Pfam" id="PF07250"/>
    </source>
</evidence>
<evidence type="ECO:0000256" key="2">
    <source>
        <dbReference type="SAM" id="SignalP"/>
    </source>
</evidence>
<gene>
    <name evidence="5" type="ORF">MKW98_010465</name>
</gene>
<dbReference type="PANTHER" id="PTHR32208:SF58">
    <property type="entry name" value="GALACTOSE OXIDASE-LIKE EARLY SET DOMAIN-CONTAINING PROTEIN"/>
    <property type="match status" value="1"/>
</dbReference>
<evidence type="ECO:0000256" key="1">
    <source>
        <dbReference type="ARBA" id="ARBA00022729"/>
    </source>
</evidence>
<accession>A0AAD4XUJ3</accession>
<dbReference type="Pfam" id="PF07250">
    <property type="entry name" value="Glyoxal_oxid_N"/>
    <property type="match status" value="1"/>
</dbReference>
<sequence>MESKYVIVFSALIFSLFNLGETATTGNWKLLKKSIGISAMHTQLLPNDRVIMFDRTDFGQSKITLPKERCRKLADGRIDCSAHSVELNLVNRNVRPLTVLTDTWCSSGALAPDGMLIQSGGSNDGERAVRTFRPCASCDWKEDQKGLVVPRWYASNQILPNGKFIVVGGRGQFNYEFIPKSASKLDFKVFALPFLKETRDAVENNLYPFTHLSPDGNLFIFANTKSILFDYKNNRVVRNDYPVMPGGVSRNYPSTGSSVLLPLKLGSSKSTIGAPEAEVLICGGAPPNSYISAIKGTFLPAANSCGRLMITAKQPKWEMEQMPIERVMGDMILLPSGDVLIINGAKKGTAGWYLAREPVLNPVLYQPKLHKFEIMEPSKIPRMYHSTAVLITDGRVLVAGSNPNKNYNFTEQFPTELSVEVFSPPYLSSGPRPQISWAIPETQLSYKQPISIGFTSKKKADLGNVYVTMVAPSFNTHSFSMNQRMMVLGINQVRQVSRKSYVIDCFAPAIPNIAPPGYYLLFVVHNGIPSLGRWIHIS</sequence>
<feature type="chain" id="PRO_5042253052" description="Galactose oxidase" evidence="2">
    <location>
        <begin position="23"/>
        <end position="538"/>
    </location>
</feature>
<feature type="domain" description="Glyoxal oxidase N-terminal" evidence="3">
    <location>
        <begin position="40"/>
        <end position="426"/>
    </location>
</feature>
<dbReference type="AlphaFoldDB" id="A0AAD4XUJ3"/>
<feature type="domain" description="Galactose oxidase-like Early set" evidence="4">
    <location>
        <begin position="432"/>
        <end position="537"/>
    </location>
</feature>
<dbReference type="SUPFAM" id="SSF50965">
    <property type="entry name" value="Galactose oxidase, central domain"/>
    <property type="match status" value="1"/>
</dbReference>
<protein>
    <recommendedName>
        <fullName evidence="7">Galactose oxidase</fullName>
    </recommendedName>
</protein>
<dbReference type="InterPro" id="IPR009880">
    <property type="entry name" value="Glyoxal_oxidase_N"/>
</dbReference>
<proteinExistence type="predicted"/>
<dbReference type="SUPFAM" id="SSF81296">
    <property type="entry name" value="E set domains"/>
    <property type="match status" value="1"/>
</dbReference>
<organism evidence="5 6">
    <name type="scientific">Papaver atlanticum</name>
    <dbReference type="NCBI Taxonomy" id="357466"/>
    <lineage>
        <taxon>Eukaryota</taxon>
        <taxon>Viridiplantae</taxon>
        <taxon>Streptophyta</taxon>
        <taxon>Embryophyta</taxon>
        <taxon>Tracheophyta</taxon>
        <taxon>Spermatophyta</taxon>
        <taxon>Magnoliopsida</taxon>
        <taxon>Ranunculales</taxon>
        <taxon>Papaveraceae</taxon>
        <taxon>Papaveroideae</taxon>
        <taxon>Papaver</taxon>
    </lineage>
</organism>
<evidence type="ECO:0000313" key="5">
    <source>
        <dbReference type="EMBL" id="KAI3946341.1"/>
    </source>
</evidence>
<dbReference type="InterPro" id="IPR015202">
    <property type="entry name" value="GO-like_E_set"/>
</dbReference>
<reference evidence="5" key="1">
    <citation type="submission" date="2022-04" db="EMBL/GenBank/DDBJ databases">
        <title>A functionally conserved STORR gene fusion in Papaver species that diverged 16.8 million years ago.</title>
        <authorList>
            <person name="Catania T."/>
        </authorList>
    </citation>
    <scope>NUCLEOTIDE SEQUENCE</scope>
    <source>
        <strain evidence="5">S-188037</strain>
    </source>
</reference>